<feature type="transmembrane region" description="Helical" evidence="1">
    <location>
        <begin position="451"/>
        <end position="472"/>
    </location>
</feature>
<sequence length="475" mass="55553">MEIKENFVTFLWIERGICKSDICENDIKRYVKVLGSDDKAQLTIMDEYDECVEVFSLSDGFNWYLVSECLDEIDSETAGFELHIQKSSTSEIMTVYSWKAFFEYIENLNLFELLNWIWKLIERCGKMVLYVPLGEELYVETKSMIVSSKMEDVDYKEKISAQERDKIVKKVRENVYVKDDRLISLIPEDFEIIESRGNNEFTSVLNHLQLVLCIACLSNYTEIKEYSVRYDMRGYKLVDGEYCIRDAKDVSQTSGVLYKIVQWVYVDDFNVIDKCNIVRNILSLYIRKSWLEIGQEAYTAIISGYKVYLKSSVDNYLQIKNEVVDKITDISEKIVLVAESISTRVRNNLLALASFFITTLVVNTISTEKIENIFTKDITVLSYVFMIISFGYLLLCNWEMKKQKEKIQKIYESSKQLYQDVLCEEDIRNIYCGDTIYNEGIKLADDMMKKYNIFWIVSMGVVGIGIWILYMAQLQ</sequence>
<keyword evidence="1" id="KW-0472">Membrane</keyword>
<dbReference type="Proteomes" id="UP000049828">
    <property type="component" value="Unassembled WGS sequence"/>
</dbReference>
<name>A0A0M6WI24_9FIRM</name>
<dbReference type="AlphaFoldDB" id="A0A0M6WI24"/>
<keyword evidence="1" id="KW-1133">Transmembrane helix</keyword>
<gene>
    <name evidence="2" type="ORF">RIL183_19041</name>
</gene>
<organism evidence="2 3">
    <name type="scientific">Roseburia inulinivorans</name>
    <dbReference type="NCBI Taxonomy" id="360807"/>
    <lineage>
        <taxon>Bacteria</taxon>
        <taxon>Bacillati</taxon>
        <taxon>Bacillota</taxon>
        <taxon>Clostridia</taxon>
        <taxon>Lachnospirales</taxon>
        <taxon>Lachnospiraceae</taxon>
        <taxon>Roseburia</taxon>
    </lineage>
</organism>
<keyword evidence="3" id="KW-1185">Reference proteome</keyword>
<keyword evidence="1" id="KW-0812">Transmembrane</keyword>
<evidence type="ECO:0000313" key="3">
    <source>
        <dbReference type="Proteomes" id="UP000049828"/>
    </source>
</evidence>
<proteinExistence type="predicted"/>
<dbReference type="RefSeq" id="WP_055039430.1">
    <property type="nucleotide sequence ID" value="NZ_CVRS01000064.1"/>
</dbReference>
<dbReference type="EMBL" id="CVRS01000064">
    <property type="protein sequence ID" value="CRL36344.1"/>
    <property type="molecule type" value="Genomic_DNA"/>
</dbReference>
<accession>A0A0M6WI24</accession>
<dbReference type="OrthoDB" id="2972222at2"/>
<evidence type="ECO:0000313" key="2">
    <source>
        <dbReference type="EMBL" id="CRL36344.1"/>
    </source>
</evidence>
<feature type="transmembrane region" description="Helical" evidence="1">
    <location>
        <begin position="378"/>
        <end position="398"/>
    </location>
</feature>
<protein>
    <submittedName>
        <fullName evidence="2">Uncharacterized protein</fullName>
    </submittedName>
</protein>
<evidence type="ECO:0000256" key="1">
    <source>
        <dbReference type="SAM" id="Phobius"/>
    </source>
</evidence>
<reference evidence="3" key="1">
    <citation type="submission" date="2015-05" db="EMBL/GenBank/DDBJ databases">
        <authorList>
            <consortium name="Pathogen Informatics"/>
        </authorList>
    </citation>
    <scope>NUCLEOTIDE SEQUENCE [LARGE SCALE GENOMIC DNA]</scope>
    <source>
        <strain evidence="3">L1-83</strain>
    </source>
</reference>